<feature type="domain" description="Cell-division protein ZapC C-terminal" evidence="1">
    <location>
        <begin position="89"/>
        <end position="168"/>
    </location>
</feature>
<dbReference type="Proteomes" id="UP000019276">
    <property type="component" value="Unassembled WGS sequence"/>
</dbReference>
<accession>W7QTK4</accession>
<evidence type="ECO:0000259" key="1">
    <source>
        <dbReference type="Pfam" id="PF07126"/>
    </source>
</evidence>
<dbReference type="InterPro" id="IPR048373">
    <property type="entry name" value="ZapC_N"/>
</dbReference>
<dbReference type="Pfam" id="PF21083">
    <property type="entry name" value="ZapC_N"/>
    <property type="match status" value="1"/>
</dbReference>
<dbReference type="Pfam" id="PF07126">
    <property type="entry name" value="ZapC_C"/>
    <property type="match status" value="1"/>
</dbReference>
<evidence type="ECO:0000259" key="2">
    <source>
        <dbReference type="Pfam" id="PF21083"/>
    </source>
</evidence>
<name>W7QTK4_9ALTE</name>
<evidence type="ECO:0000313" key="4">
    <source>
        <dbReference type="Proteomes" id="UP000019276"/>
    </source>
</evidence>
<evidence type="ECO:0008006" key="5">
    <source>
        <dbReference type="Google" id="ProtNLM"/>
    </source>
</evidence>
<reference evidence="3 4" key="1">
    <citation type="journal article" date="2014" name="Genome Announc.">
        <title>Draft Genome Sequence of the Agar-Degrading Bacterium Catenovulum sp. Strain DS-2, Isolated from Intestines of Haliotis diversicolor.</title>
        <authorList>
            <person name="Shan D."/>
            <person name="Li X."/>
            <person name="Gu Z."/>
            <person name="Wei G."/>
            <person name="Gao Z."/>
            <person name="Shao Z."/>
        </authorList>
    </citation>
    <scope>NUCLEOTIDE SEQUENCE [LARGE SCALE GENOMIC DNA]</scope>
    <source>
        <strain evidence="3 4">DS-2</strain>
    </source>
</reference>
<evidence type="ECO:0000313" key="3">
    <source>
        <dbReference type="EMBL" id="EWH12357.1"/>
    </source>
</evidence>
<protein>
    <recommendedName>
        <fullName evidence="5">Cell division protein ZapC</fullName>
    </recommendedName>
</protein>
<dbReference type="AlphaFoldDB" id="W7QTK4"/>
<proteinExistence type="predicted"/>
<dbReference type="InterPro" id="IPR048372">
    <property type="entry name" value="ZapC_C"/>
</dbReference>
<organism evidence="3 4">
    <name type="scientific">Catenovulum agarivorans DS-2</name>
    <dbReference type="NCBI Taxonomy" id="1328313"/>
    <lineage>
        <taxon>Bacteria</taxon>
        <taxon>Pseudomonadati</taxon>
        <taxon>Pseudomonadota</taxon>
        <taxon>Gammaproteobacteria</taxon>
        <taxon>Alteromonadales</taxon>
        <taxon>Alteromonadaceae</taxon>
        <taxon>Catenovulum</taxon>
    </lineage>
</organism>
<keyword evidence="4" id="KW-1185">Reference proteome</keyword>
<dbReference type="eggNOG" id="ENOG502Z8AH">
    <property type="taxonomic scope" value="Bacteria"/>
</dbReference>
<dbReference type="RefSeq" id="WP_035012817.1">
    <property type="nucleotide sequence ID" value="NZ_ARZY01000001.1"/>
</dbReference>
<dbReference type="OrthoDB" id="5765005at2"/>
<gene>
    <name evidence="3" type="ORF">DS2_01510</name>
</gene>
<dbReference type="EMBL" id="ARZY01000001">
    <property type="protein sequence ID" value="EWH12357.1"/>
    <property type="molecule type" value="Genomic_DNA"/>
</dbReference>
<sequence>MLQAKADWYWFYDLESHTLRLNMTEFTFVTACKASKLLPNAKQTQSFNVADNQSYCEFYAVIEEQLGLSEAACVQIALNAVAQTKFVRPEQPKSWYFVPQKHAHKRTMFEQVVLLQSQYASAEFLILEENKDCANLMLLSKSLQLDERKIMKQFECIKVLQDRISSLPKSTITRGKYQA</sequence>
<feature type="domain" description="Cell-division protein ZapC N-terminal" evidence="2">
    <location>
        <begin position="1"/>
        <end position="87"/>
    </location>
</feature>
<comment type="caution">
    <text evidence="3">The sequence shown here is derived from an EMBL/GenBank/DDBJ whole genome shotgun (WGS) entry which is preliminary data.</text>
</comment>
<dbReference type="STRING" id="1328313.DS2_01510"/>